<proteinExistence type="predicted"/>
<gene>
    <name evidence="1" type="ORF">C9I28_15190</name>
</gene>
<protein>
    <submittedName>
        <fullName evidence="1">Uncharacterized protein</fullName>
    </submittedName>
</protein>
<sequence length="312" mass="33925">MLTAGLAASTAQAGVTGSAYTNFGADLVAPIFPVNGTIALYRNKTDTTPFAVQRGNPAVFLDNRINDCVRFPADGWVRCSLHGNTGWVRRNTFRSGAEMTPASDWPFRYWLTVASDGRGAEESSAVEDAVPRNPYLVQAKAYPHVYFLVRFDTAGNAIGPKSGKPTGERAFIVDGAVYLAPSDPAKRNGATWLFLNYYHDNPVALCPGREPLSCLAVVNLAGPWPGLRKLFGEPSAPYADPEGKWAFRGATEVAFARHADPAQPLLYRVTDDVWMPGDNEDDSAAGRQRRRARPFCIADCSGVDAQRAPRAW</sequence>
<reference evidence="1 2" key="1">
    <citation type="submission" date="2018-03" db="EMBL/GenBank/DDBJ databases">
        <title>Massilia armeniaca sp. nov., isolated from desert soil.</title>
        <authorList>
            <person name="Huang H."/>
            <person name="Ren M."/>
        </authorList>
    </citation>
    <scope>NUCLEOTIDE SEQUENCE [LARGE SCALE GENOMIC DNA]</scope>
    <source>
        <strain evidence="1 2">ZMN-3</strain>
    </source>
</reference>
<organism evidence="1 2">
    <name type="scientific">Pseudoduganella armeniaca</name>
    <dbReference type="NCBI Taxonomy" id="2072590"/>
    <lineage>
        <taxon>Bacteria</taxon>
        <taxon>Pseudomonadati</taxon>
        <taxon>Pseudomonadota</taxon>
        <taxon>Betaproteobacteria</taxon>
        <taxon>Burkholderiales</taxon>
        <taxon>Oxalobacteraceae</taxon>
        <taxon>Telluria group</taxon>
        <taxon>Pseudoduganella</taxon>
    </lineage>
</organism>
<dbReference type="AlphaFoldDB" id="A0A2R4CB56"/>
<keyword evidence="2" id="KW-1185">Reference proteome</keyword>
<name>A0A2R4CB56_9BURK</name>
<dbReference type="KEGG" id="masz:C9I28_15190"/>
<evidence type="ECO:0000313" key="1">
    <source>
        <dbReference type="EMBL" id="AVR96859.1"/>
    </source>
</evidence>
<dbReference type="Proteomes" id="UP000240505">
    <property type="component" value="Chromosome"/>
</dbReference>
<dbReference type="EMBL" id="CP028324">
    <property type="protein sequence ID" value="AVR96859.1"/>
    <property type="molecule type" value="Genomic_DNA"/>
</dbReference>
<accession>A0A2R4CB56</accession>
<evidence type="ECO:0000313" key="2">
    <source>
        <dbReference type="Proteomes" id="UP000240505"/>
    </source>
</evidence>